<keyword evidence="2" id="KW-1185">Reference proteome</keyword>
<name>A0ABS8BLW5_9NEIS</name>
<evidence type="ECO:0000313" key="1">
    <source>
        <dbReference type="EMBL" id="MCB5196700.1"/>
    </source>
</evidence>
<dbReference type="RefSeq" id="WP_226764448.1">
    <property type="nucleotide sequence ID" value="NZ_JAJAWG010000006.1"/>
</dbReference>
<sequence>MVELPLGGSAAHNPDLDWDQIRETILMMGIAVAQVRHAMEEGSASFTALANSFAMTCQHIEALNTQLTQILPTLPTTLDLENKIAEITEQNMQSIIAFQFYDRLSQRLEHVCSTISELAVLVADHALPHQAQAWLDLQRKIRSQYTMEQEKILFDAILHGDPIHTALIKAGNVSINFDPKSNPNNDNGIELF</sequence>
<dbReference type="Proteomes" id="UP001198034">
    <property type="component" value="Unassembled WGS sequence"/>
</dbReference>
<protein>
    <submittedName>
        <fullName evidence="1">Uncharacterized protein</fullName>
    </submittedName>
</protein>
<comment type="caution">
    <text evidence="1">The sequence shown here is derived from an EMBL/GenBank/DDBJ whole genome shotgun (WGS) entry which is preliminary data.</text>
</comment>
<gene>
    <name evidence="1" type="ORF">LG219_10525</name>
</gene>
<organism evidence="1 2">
    <name type="scientific">Deefgea salmonis</name>
    <dbReference type="NCBI Taxonomy" id="2875502"/>
    <lineage>
        <taxon>Bacteria</taxon>
        <taxon>Pseudomonadati</taxon>
        <taxon>Pseudomonadota</taxon>
        <taxon>Betaproteobacteria</taxon>
        <taxon>Neisseriales</taxon>
        <taxon>Chitinibacteraceae</taxon>
        <taxon>Deefgea</taxon>
    </lineage>
</organism>
<proteinExistence type="predicted"/>
<evidence type="ECO:0000313" key="2">
    <source>
        <dbReference type="Proteomes" id="UP001198034"/>
    </source>
</evidence>
<reference evidence="1 2" key="1">
    <citation type="submission" date="2021-10" db="EMBL/GenBank/DDBJ databases">
        <authorList>
            <person name="Chen M."/>
        </authorList>
    </citation>
    <scope>NUCLEOTIDE SEQUENCE [LARGE SCALE GENOMIC DNA]</scope>
    <source>
        <strain evidence="1 2">H3-26</strain>
    </source>
</reference>
<accession>A0ABS8BLW5</accession>
<dbReference type="EMBL" id="JAJAWG010000006">
    <property type="protein sequence ID" value="MCB5196700.1"/>
    <property type="molecule type" value="Genomic_DNA"/>
</dbReference>